<organism evidence="1 3">
    <name type="scientific">Hymenobacter humi</name>
    <dbReference type="NCBI Taxonomy" id="1411620"/>
    <lineage>
        <taxon>Bacteria</taxon>
        <taxon>Pseudomonadati</taxon>
        <taxon>Bacteroidota</taxon>
        <taxon>Cytophagia</taxon>
        <taxon>Cytophagales</taxon>
        <taxon>Hymenobacteraceae</taxon>
        <taxon>Hymenobacter</taxon>
    </lineage>
</organism>
<reference evidence="1" key="3">
    <citation type="submission" date="2024-09" db="EMBL/GenBank/DDBJ databases">
        <authorList>
            <person name="Sun Q."/>
            <person name="Mori K."/>
        </authorList>
    </citation>
    <scope>NUCLEOTIDE SEQUENCE</scope>
    <source>
        <strain evidence="1">JCM 19635</strain>
    </source>
</reference>
<dbReference type="RefSeq" id="WP_380207368.1">
    <property type="nucleotide sequence ID" value="NZ_JBHTEK010000007.1"/>
</dbReference>
<dbReference type="EMBL" id="JBHTEK010000007">
    <property type="protein sequence ID" value="MFC7671396.1"/>
    <property type="molecule type" value="Genomic_DNA"/>
</dbReference>
<dbReference type="Proteomes" id="UP001596513">
    <property type="component" value="Unassembled WGS sequence"/>
</dbReference>
<reference evidence="3" key="2">
    <citation type="journal article" date="2019" name="Int. J. Syst. Evol. Microbiol.">
        <title>The Global Catalogue of Microorganisms (GCM) 10K type strain sequencing project: providing services to taxonomists for standard genome sequencing and annotation.</title>
        <authorList>
            <consortium name="The Broad Institute Genomics Platform"/>
            <consortium name="The Broad Institute Genome Sequencing Center for Infectious Disease"/>
            <person name="Wu L."/>
            <person name="Ma J."/>
        </authorList>
    </citation>
    <scope>NUCLEOTIDE SEQUENCE [LARGE SCALE GENOMIC DNA]</scope>
    <source>
        <strain evidence="3">JCM 19635</strain>
    </source>
</reference>
<name>A0ABW2UE60_9BACT</name>
<evidence type="ECO:0000313" key="2">
    <source>
        <dbReference type="EMBL" id="MFC7671396.1"/>
    </source>
</evidence>
<evidence type="ECO:0000313" key="1">
    <source>
        <dbReference type="EMBL" id="MFC7671319.1"/>
    </source>
</evidence>
<gene>
    <name evidence="1" type="ORF">ACFQT0_30865</name>
    <name evidence="2" type="ORF">ACFQT0_31295</name>
</gene>
<accession>A0ABW2UE60</accession>
<reference evidence="1" key="1">
    <citation type="journal article" date="2014" name="Int. J. Syst. Evol. Microbiol.">
        <title>Complete genome of a new Firmicutes species belonging to the dominant human colonic microbiota ('Ruminococcus bicirculans') reveals two chromosomes and a selective capacity to utilize plant glucans.</title>
        <authorList>
            <consortium name="NISC Comparative Sequencing Program"/>
            <person name="Wegmann U."/>
            <person name="Louis P."/>
            <person name="Goesmann A."/>
            <person name="Henrissat B."/>
            <person name="Duncan S.H."/>
            <person name="Flint H.J."/>
        </authorList>
    </citation>
    <scope>NUCLEOTIDE SEQUENCE</scope>
    <source>
        <strain evidence="1">JCM 19635</strain>
    </source>
</reference>
<sequence length="69" mass="7490">MRMGRSFFPQLLVGGLLVASVPGRAQQPVAADSGLFPPGRRCFAAGRAGSFNRRDGGYWCRCCCWVPAR</sequence>
<comment type="caution">
    <text evidence="1">The sequence shown here is derived from an EMBL/GenBank/DDBJ whole genome shotgun (WGS) entry which is preliminary data.</text>
</comment>
<dbReference type="EMBL" id="JBHTEK010000007">
    <property type="protein sequence ID" value="MFC7671319.1"/>
    <property type="molecule type" value="Genomic_DNA"/>
</dbReference>
<evidence type="ECO:0000313" key="3">
    <source>
        <dbReference type="Proteomes" id="UP001596513"/>
    </source>
</evidence>
<keyword evidence="3" id="KW-1185">Reference proteome</keyword>
<protein>
    <submittedName>
        <fullName evidence="1">Uncharacterized protein</fullName>
    </submittedName>
</protein>
<proteinExistence type="predicted"/>